<evidence type="ECO:0000259" key="4">
    <source>
        <dbReference type="PROSITE" id="PS01124"/>
    </source>
</evidence>
<keyword evidence="1" id="KW-0805">Transcription regulation</keyword>
<dbReference type="GO" id="GO:0003700">
    <property type="term" value="F:DNA-binding transcription factor activity"/>
    <property type="evidence" value="ECO:0007669"/>
    <property type="project" value="InterPro"/>
</dbReference>
<evidence type="ECO:0000256" key="1">
    <source>
        <dbReference type="ARBA" id="ARBA00023015"/>
    </source>
</evidence>
<reference evidence="5 6" key="1">
    <citation type="submission" date="2016-10" db="EMBL/GenBank/DDBJ databases">
        <authorList>
            <person name="de Groot N.N."/>
        </authorList>
    </citation>
    <scope>NUCLEOTIDE SEQUENCE [LARGE SCALE GENOMIC DNA]</scope>
    <source>
        <strain evidence="5 6">RK1</strain>
    </source>
</reference>
<gene>
    <name evidence="5" type="ORF">SAMN05444682_11641</name>
</gene>
<dbReference type="Pfam" id="PF12833">
    <property type="entry name" value="HTH_18"/>
    <property type="match status" value="1"/>
</dbReference>
<dbReference type="PANTHER" id="PTHR43280">
    <property type="entry name" value="ARAC-FAMILY TRANSCRIPTIONAL REGULATOR"/>
    <property type="match status" value="1"/>
</dbReference>
<dbReference type="PANTHER" id="PTHR43280:SF32">
    <property type="entry name" value="TRANSCRIPTIONAL REGULATORY PROTEIN"/>
    <property type="match status" value="1"/>
</dbReference>
<protein>
    <submittedName>
        <fullName evidence="5">AraC-type DNA-binding protein</fullName>
    </submittedName>
</protein>
<dbReference type="RefSeq" id="WP_090632327.1">
    <property type="nucleotide sequence ID" value="NZ_FOQO01000016.1"/>
</dbReference>
<dbReference type="InterPro" id="IPR009057">
    <property type="entry name" value="Homeodomain-like_sf"/>
</dbReference>
<keyword evidence="6" id="KW-1185">Reference proteome</keyword>
<dbReference type="GO" id="GO:0043565">
    <property type="term" value="F:sequence-specific DNA binding"/>
    <property type="evidence" value="ECO:0007669"/>
    <property type="project" value="InterPro"/>
</dbReference>
<evidence type="ECO:0000313" key="5">
    <source>
        <dbReference type="EMBL" id="SFJ92486.1"/>
    </source>
</evidence>
<dbReference type="STRING" id="1477437.SAMN05444682_11641"/>
<dbReference type="OrthoDB" id="2585681at2"/>
<feature type="domain" description="HTH araC/xylS-type" evidence="4">
    <location>
        <begin position="194"/>
        <end position="292"/>
    </location>
</feature>
<evidence type="ECO:0000256" key="2">
    <source>
        <dbReference type="ARBA" id="ARBA00023125"/>
    </source>
</evidence>
<evidence type="ECO:0000256" key="3">
    <source>
        <dbReference type="ARBA" id="ARBA00023163"/>
    </source>
</evidence>
<dbReference type="PROSITE" id="PS01124">
    <property type="entry name" value="HTH_ARAC_FAMILY_2"/>
    <property type="match status" value="1"/>
</dbReference>
<dbReference type="InterPro" id="IPR018060">
    <property type="entry name" value="HTH_AraC"/>
</dbReference>
<dbReference type="Gene3D" id="1.10.10.60">
    <property type="entry name" value="Homeodomain-like"/>
    <property type="match status" value="1"/>
</dbReference>
<name>A0A1I3VDK5_9SPHI</name>
<evidence type="ECO:0000313" key="6">
    <source>
        <dbReference type="Proteomes" id="UP000198670"/>
    </source>
</evidence>
<organism evidence="5 6">
    <name type="scientific">Parapedobacter indicus</name>
    <dbReference type="NCBI Taxonomy" id="1477437"/>
    <lineage>
        <taxon>Bacteria</taxon>
        <taxon>Pseudomonadati</taxon>
        <taxon>Bacteroidota</taxon>
        <taxon>Sphingobacteriia</taxon>
        <taxon>Sphingobacteriales</taxon>
        <taxon>Sphingobacteriaceae</taxon>
        <taxon>Parapedobacter</taxon>
    </lineage>
</organism>
<dbReference type="SUPFAM" id="SSF46689">
    <property type="entry name" value="Homeodomain-like"/>
    <property type="match status" value="1"/>
</dbReference>
<dbReference type="SMART" id="SM00342">
    <property type="entry name" value="HTH_ARAC"/>
    <property type="match status" value="1"/>
</dbReference>
<sequence length="298" mass="34762">MKLKHYGETMTEQTIIELVNPETNILAFKLIKLNDDSYFKSLESYNCYKVILIRKGKGKIAFDNAMYEFSDNCLIRFPIYQPFQIEADGPLDGILLQFHPDFFWNHKYDMEIASKQVLFTGIGEKPSIKITKAEMGQLLLPLDNLISELHNNDLGRYDITISWVKIFMVYASRMKLKKGVVYVEALSTVYYTFRKLTNAIEQHFQRNHRPADYAKLLNITVKTLNRAAKHQLGKTVSDMISDRIITQAKHELYLSDKPIKQVAVELGFHDISYFSRFFRVRMDMSPEAYRKSVREDAD</sequence>
<proteinExistence type="predicted"/>
<dbReference type="AlphaFoldDB" id="A0A1I3VDK5"/>
<accession>A0A1I3VDK5</accession>
<dbReference type="Proteomes" id="UP000198670">
    <property type="component" value="Unassembled WGS sequence"/>
</dbReference>
<dbReference type="EMBL" id="FOQO01000016">
    <property type="protein sequence ID" value="SFJ92486.1"/>
    <property type="molecule type" value="Genomic_DNA"/>
</dbReference>
<keyword evidence="3" id="KW-0804">Transcription</keyword>
<keyword evidence="2 5" id="KW-0238">DNA-binding</keyword>